<dbReference type="InterPro" id="IPR016181">
    <property type="entry name" value="Acyl_CoA_acyltransferase"/>
</dbReference>
<keyword evidence="5" id="KW-1185">Reference proteome</keyword>
<dbReference type="PANTHER" id="PTHR43072">
    <property type="entry name" value="N-ACETYLTRANSFERASE"/>
    <property type="match status" value="1"/>
</dbReference>
<dbReference type="InterPro" id="IPR000182">
    <property type="entry name" value="GNAT_dom"/>
</dbReference>
<accession>A0ABT4J3Q7</accession>
<dbReference type="PROSITE" id="PS51186">
    <property type="entry name" value="GNAT"/>
    <property type="match status" value="1"/>
</dbReference>
<dbReference type="CDD" id="cd04301">
    <property type="entry name" value="NAT_SF"/>
    <property type="match status" value="1"/>
</dbReference>
<gene>
    <name evidence="4" type="ORF">OU682_09020</name>
</gene>
<evidence type="ECO:0000256" key="2">
    <source>
        <dbReference type="ARBA" id="ARBA00023315"/>
    </source>
</evidence>
<name>A0ABT4J3Q7_9RHOB</name>
<evidence type="ECO:0000256" key="1">
    <source>
        <dbReference type="ARBA" id="ARBA00022679"/>
    </source>
</evidence>
<reference evidence="4" key="1">
    <citation type="submission" date="2022-12" db="EMBL/GenBank/DDBJ databases">
        <title>Paracoccus sp. EF6 isolated from a lake water.</title>
        <authorList>
            <person name="Liu H."/>
        </authorList>
    </citation>
    <scope>NUCLEOTIDE SEQUENCE</scope>
    <source>
        <strain evidence="4">EF6</strain>
    </source>
</reference>
<comment type="caution">
    <text evidence="4">The sequence shown here is derived from an EMBL/GenBank/DDBJ whole genome shotgun (WGS) entry which is preliminary data.</text>
</comment>
<feature type="domain" description="N-acetyltransferase" evidence="3">
    <location>
        <begin position="2"/>
        <end position="164"/>
    </location>
</feature>
<dbReference type="RefSeq" id="WP_268941753.1">
    <property type="nucleotide sequence ID" value="NZ_JAPTYD010000009.1"/>
</dbReference>
<proteinExistence type="predicted"/>
<evidence type="ECO:0000259" key="3">
    <source>
        <dbReference type="PROSITE" id="PS51186"/>
    </source>
</evidence>
<evidence type="ECO:0000313" key="5">
    <source>
        <dbReference type="Proteomes" id="UP001149822"/>
    </source>
</evidence>
<sequence length="167" mass="18171">MIRLRDAAPEDVPAIAAIWNPIIRDTVITFWPTERSDAEIATLIRDRQAAGHPFIVAEDAGVVLGFATYSQFRHGGGYARSMEHTIYLAPGARGTGTGRLLLEGLEDRARAAGHRLLIGGVTASNEESLRFHLRAGYAEWGRIPCAGWKFGSFHDLVLMGKDLSAGN</sequence>
<dbReference type="Gene3D" id="3.40.630.30">
    <property type="match status" value="1"/>
</dbReference>
<dbReference type="EMBL" id="JAPTYD010000009">
    <property type="protein sequence ID" value="MCZ0961758.1"/>
    <property type="molecule type" value="Genomic_DNA"/>
</dbReference>
<keyword evidence="2" id="KW-0012">Acyltransferase</keyword>
<organism evidence="4 5">
    <name type="scientific">Paracoccus benzoatiresistens</name>
    <dbReference type="NCBI Taxonomy" id="2997341"/>
    <lineage>
        <taxon>Bacteria</taxon>
        <taxon>Pseudomonadati</taxon>
        <taxon>Pseudomonadota</taxon>
        <taxon>Alphaproteobacteria</taxon>
        <taxon>Rhodobacterales</taxon>
        <taxon>Paracoccaceae</taxon>
        <taxon>Paracoccus</taxon>
    </lineage>
</organism>
<protein>
    <submittedName>
        <fullName evidence="4">GNAT family N-acetyltransferase</fullName>
    </submittedName>
</protein>
<dbReference type="PANTHER" id="PTHR43072:SF23">
    <property type="entry name" value="UPF0039 PROTEIN C11D3.02C"/>
    <property type="match status" value="1"/>
</dbReference>
<evidence type="ECO:0000313" key="4">
    <source>
        <dbReference type="EMBL" id="MCZ0961758.1"/>
    </source>
</evidence>
<dbReference type="Proteomes" id="UP001149822">
    <property type="component" value="Unassembled WGS sequence"/>
</dbReference>
<dbReference type="SUPFAM" id="SSF55729">
    <property type="entry name" value="Acyl-CoA N-acyltransferases (Nat)"/>
    <property type="match status" value="1"/>
</dbReference>
<dbReference type="Pfam" id="PF00583">
    <property type="entry name" value="Acetyltransf_1"/>
    <property type="match status" value="1"/>
</dbReference>
<keyword evidence="1" id="KW-0808">Transferase</keyword>